<evidence type="ECO:0000313" key="1">
    <source>
        <dbReference type="EMBL" id="KII71970.1"/>
    </source>
</evidence>
<name>A0A0C2N6P7_THEKT</name>
<dbReference type="Proteomes" id="UP000031668">
    <property type="component" value="Unassembled WGS sequence"/>
</dbReference>
<proteinExistence type="predicted"/>
<keyword evidence="2" id="KW-1185">Reference proteome</keyword>
<dbReference type="EMBL" id="JWZT01001506">
    <property type="protein sequence ID" value="KII71970.1"/>
    <property type="molecule type" value="Genomic_DNA"/>
</dbReference>
<reference evidence="1 2" key="1">
    <citation type="journal article" date="2014" name="Genome Biol. Evol.">
        <title>The genome of the myxosporean Thelohanellus kitauei shows adaptations to nutrient acquisition within its fish host.</title>
        <authorList>
            <person name="Yang Y."/>
            <person name="Xiong J."/>
            <person name="Zhou Z."/>
            <person name="Huo F."/>
            <person name="Miao W."/>
            <person name="Ran C."/>
            <person name="Liu Y."/>
            <person name="Zhang J."/>
            <person name="Feng J."/>
            <person name="Wang M."/>
            <person name="Wang M."/>
            <person name="Wang L."/>
            <person name="Yao B."/>
        </authorList>
    </citation>
    <scope>NUCLEOTIDE SEQUENCE [LARGE SCALE GENOMIC DNA]</scope>
    <source>
        <strain evidence="1">Wuqing</strain>
    </source>
</reference>
<sequence>MNALTLNKFCDYNKISSINNIDYVHDSRNLYSCQISSRGDWGIAVVEWVFPDTGFSPPSTLKITVFLCNNGHYAYSLLPEPEMHLVTLFHSTWQGHQLSIELRPTYAVI</sequence>
<comment type="caution">
    <text evidence="1">The sequence shown here is derived from an EMBL/GenBank/DDBJ whole genome shotgun (WGS) entry which is preliminary data.</text>
</comment>
<gene>
    <name evidence="1" type="ORF">RF11_04993</name>
</gene>
<dbReference type="AlphaFoldDB" id="A0A0C2N6P7"/>
<organism evidence="1 2">
    <name type="scientific">Thelohanellus kitauei</name>
    <name type="common">Myxosporean</name>
    <dbReference type="NCBI Taxonomy" id="669202"/>
    <lineage>
        <taxon>Eukaryota</taxon>
        <taxon>Metazoa</taxon>
        <taxon>Cnidaria</taxon>
        <taxon>Myxozoa</taxon>
        <taxon>Myxosporea</taxon>
        <taxon>Bivalvulida</taxon>
        <taxon>Platysporina</taxon>
        <taxon>Myxobolidae</taxon>
        <taxon>Thelohanellus</taxon>
    </lineage>
</organism>
<accession>A0A0C2N6P7</accession>
<protein>
    <submittedName>
        <fullName evidence="1">Uncharacterized protein</fullName>
    </submittedName>
</protein>
<evidence type="ECO:0000313" key="2">
    <source>
        <dbReference type="Proteomes" id="UP000031668"/>
    </source>
</evidence>